<proteinExistence type="predicted"/>
<organism evidence="3 4">
    <name type="scientific">Fusicatenibacter faecihominis</name>
    <dbReference type="NCBI Taxonomy" id="2881276"/>
    <lineage>
        <taxon>Bacteria</taxon>
        <taxon>Bacillati</taxon>
        <taxon>Bacillota</taxon>
        <taxon>Clostridia</taxon>
        <taxon>Lachnospirales</taxon>
        <taxon>Lachnospiraceae</taxon>
        <taxon>Fusicatenibacter</taxon>
    </lineage>
</organism>
<gene>
    <name evidence="3" type="ORF">LKD71_02450</name>
</gene>
<accession>A0AAE3DQR4</accession>
<keyword evidence="1" id="KW-0732">Signal</keyword>
<protein>
    <recommendedName>
        <fullName evidence="2">Fibronectin type-III domain-containing protein</fullName>
    </recommendedName>
</protein>
<name>A0AAE3DQR4_9FIRM</name>
<dbReference type="InterPro" id="IPR036116">
    <property type="entry name" value="FN3_sf"/>
</dbReference>
<comment type="caution">
    <text evidence="3">The sequence shown here is derived from an EMBL/GenBank/DDBJ whole genome shotgun (WGS) entry which is preliminary data.</text>
</comment>
<dbReference type="CDD" id="cd00063">
    <property type="entry name" value="FN3"/>
    <property type="match status" value="1"/>
</dbReference>
<dbReference type="AlphaFoldDB" id="A0AAE3DQR4"/>
<sequence>MKKGRKFYASLLLFTAALCPLSGNPDFGTGPAKAAEATVSVPRKLLATVKSGYVKLNWTKTAGADHYFIYRKAGSYKKLATVKGTVTSWIDRTAPGGGKFTYAVSAVKNGKVSKRKTVTKTLASRPAQPKLSALTYSNNALKLTWQKSANATGYLIYRKVSGGKFVQVTKTPLDASVLSYTDYTVQKNKTYSYTVQAVAAGVRSTYSKTGLTRTCSEYRSIENTASSYSIEADVKLAGTGSGYHAKLVACTATSAISFGIQYDKYGIPPYTDKTAFIVENVKSNNPGDQDYSRTRFAARNKTYHLMLTIRKNGRCEFYVDGVRVGYAINKNLANQNDIALRIEGSARLNGDSVNASFSNIRIKKNGEYDAERSWNTYDFTTNTGIKANTSRFETARAVTIKGKVNGLTKDQDWDSAYDKVSGIIQFW</sequence>
<dbReference type="RefSeq" id="WP_227614203.1">
    <property type="nucleotide sequence ID" value="NZ_JAJEPR010000003.1"/>
</dbReference>
<evidence type="ECO:0000259" key="2">
    <source>
        <dbReference type="PROSITE" id="PS50853"/>
    </source>
</evidence>
<dbReference type="InterPro" id="IPR003961">
    <property type="entry name" value="FN3_dom"/>
</dbReference>
<feature type="domain" description="Fibronectin type-III" evidence="2">
    <location>
        <begin position="125"/>
        <end position="217"/>
    </location>
</feature>
<dbReference type="PROSITE" id="PS50853">
    <property type="entry name" value="FN3"/>
    <property type="match status" value="1"/>
</dbReference>
<evidence type="ECO:0000313" key="3">
    <source>
        <dbReference type="EMBL" id="MCC2188693.1"/>
    </source>
</evidence>
<feature type="chain" id="PRO_5042056638" description="Fibronectin type-III domain-containing protein" evidence="1">
    <location>
        <begin position="23"/>
        <end position="427"/>
    </location>
</feature>
<reference evidence="3 4" key="1">
    <citation type="submission" date="2021-10" db="EMBL/GenBank/DDBJ databases">
        <title>Anaerobic single-cell dispensing facilitates the cultivation of human gut bacteria.</title>
        <authorList>
            <person name="Afrizal A."/>
        </authorList>
    </citation>
    <scope>NUCLEOTIDE SEQUENCE [LARGE SCALE GENOMIC DNA]</scope>
    <source>
        <strain evidence="3 4">CLA-AA-H277</strain>
    </source>
</reference>
<dbReference type="InterPro" id="IPR013783">
    <property type="entry name" value="Ig-like_fold"/>
</dbReference>
<dbReference type="InterPro" id="IPR013320">
    <property type="entry name" value="ConA-like_dom_sf"/>
</dbReference>
<evidence type="ECO:0000313" key="4">
    <source>
        <dbReference type="Proteomes" id="UP001197875"/>
    </source>
</evidence>
<dbReference type="Proteomes" id="UP001197875">
    <property type="component" value="Unassembled WGS sequence"/>
</dbReference>
<keyword evidence="4" id="KW-1185">Reference proteome</keyword>
<dbReference type="EMBL" id="JAJEPR010000003">
    <property type="protein sequence ID" value="MCC2188693.1"/>
    <property type="molecule type" value="Genomic_DNA"/>
</dbReference>
<dbReference type="SUPFAM" id="SSF49265">
    <property type="entry name" value="Fibronectin type III"/>
    <property type="match status" value="1"/>
</dbReference>
<dbReference type="SUPFAM" id="SSF49899">
    <property type="entry name" value="Concanavalin A-like lectins/glucanases"/>
    <property type="match status" value="1"/>
</dbReference>
<evidence type="ECO:0000256" key="1">
    <source>
        <dbReference type="SAM" id="SignalP"/>
    </source>
</evidence>
<feature type="signal peptide" evidence="1">
    <location>
        <begin position="1"/>
        <end position="22"/>
    </location>
</feature>
<dbReference type="Gene3D" id="2.60.40.10">
    <property type="entry name" value="Immunoglobulins"/>
    <property type="match status" value="2"/>
</dbReference>